<name>A0A5B8G2X2_9RHOB</name>
<evidence type="ECO:0000256" key="1">
    <source>
        <dbReference type="SAM" id="Phobius"/>
    </source>
</evidence>
<dbReference type="Proteomes" id="UP000305888">
    <property type="component" value="Plasmid pD4M1A"/>
</dbReference>
<organism evidence="2 3">
    <name type="scientific">Paroceanicella profunda</name>
    <dbReference type="NCBI Taxonomy" id="2579971"/>
    <lineage>
        <taxon>Bacteria</taxon>
        <taxon>Pseudomonadati</taxon>
        <taxon>Pseudomonadota</taxon>
        <taxon>Alphaproteobacteria</taxon>
        <taxon>Rhodobacterales</taxon>
        <taxon>Paracoccaceae</taxon>
        <taxon>Paroceanicella</taxon>
    </lineage>
</organism>
<reference evidence="2 3" key="1">
    <citation type="submission" date="2019-06" db="EMBL/GenBank/DDBJ databases">
        <title>Genome sequence of Rhodobacteraceae bacterium D4M1.</title>
        <authorList>
            <person name="Cao J."/>
        </authorList>
    </citation>
    <scope>NUCLEOTIDE SEQUENCE [LARGE SCALE GENOMIC DNA]</scope>
    <source>
        <strain evidence="2 3">D4M1</strain>
        <plasmid evidence="3">pd4m1a</plasmid>
    </source>
</reference>
<dbReference type="KEGG" id="ppru:FDP22_19190"/>
<evidence type="ECO:0000313" key="3">
    <source>
        <dbReference type="Proteomes" id="UP000305888"/>
    </source>
</evidence>
<proteinExistence type="predicted"/>
<keyword evidence="1" id="KW-0472">Membrane</keyword>
<keyword evidence="1" id="KW-1133">Transmembrane helix</keyword>
<dbReference type="AlphaFoldDB" id="A0A5B8G2X2"/>
<feature type="transmembrane region" description="Helical" evidence="1">
    <location>
        <begin position="15"/>
        <end position="35"/>
    </location>
</feature>
<evidence type="ECO:0000313" key="2">
    <source>
        <dbReference type="EMBL" id="QDL94280.1"/>
    </source>
</evidence>
<keyword evidence="3" id="KW-1185">Reference proteome</keyword>
<accession>A0A5B8G2X2</accession>
<sequence length="109" mass="11813">MPAFHMPLSGNVSQIFSQWSAFISAIGNSFSLVTINMGRSANPKVEQAVLEDVGSYGRQLGRIGDALAVLVAHFDPKTPLTPAEQDALDAFRCMLREIEKVKARTLPPA</sequence>
<geneLocation type="plasmid" evidence="3">
    <name>pd4m1a</name>
</geneLocation>
<keyword evidence="2" id="KW-0614">Plasmid</keyword>
<dbReference type="EMBL" id="CP040819">
    <property type="protein sequence ID" value="QDL94280.1"/>
    <property type="molecule type" value="Genomic_DNA"/>
</dbReference>
<dbReference type="OrthoDB" id="8447058at2"/>
<keyword evidence="1" id="KW-0812">Transmembrane</keyword>
<gene>
    <name evidence="2" type="ORF">FDP22_19190</name>
</gene>
<protein>
    <submittedName>
        <fullName evidence="2">Uncharacterized protein</fullName>
    </submittedName>
</protein>